<gene>
    <name evidence="1" type="ORF">BC659_2226</name>
</gene>
<dbReference type="AlphaFoldDB" id="A0A4R6IX13"/>
<dbReference type="Gene3D" id="3.40.50.12580">
    <property type="match status" value="1"/>
</dbReference>
<protein>
    <recommendedName>
        <fullName evidence="3">CDP-glycerol:poly(Glycerophosphate) glycerophosphotransferase</fullName>
    </recommendedName>
</protein>
<proteinExistence type="predicted"/>
<dbReference type="Proteomes" id="UP000295741">
    <property type="component" value="Unassembled WGS sequence"/>
</dbReference>
<dbReference type="OrthoDB" id="757934at2"/>
<name>A0A4R6IX13_9BACT</name>
<organism evidence="1 2">
    <name type="scientific">Sediminibacterium goheungense</name>
    <dbReference type="NCBI Taxonomy" id="1086393"/>
    <lineage>
        <taxon>Bacteria</taxon>
        <taxon>Pseudomonadati</taxon>
        <taxon>Bacteroidota</taxon>
        <taxon>Chitinophagia</taxon>
        <taxon>Chitinophagales</taxon>
        <taxon>Chitinophagaceae</taxon>
        <taxon>Sediminibacterium</taxon>
    </lineage>
</organism>
<dbReference type="EMBL" id="SNWP01000011">
    <property type="protein sequence ID" value="TDO26911.1"/>
    <property type="molecule type" value="Genomic_DNA"/>
</dbReference>
<keyword evidence="2" id="KW-1185">Reference proteome</keyword>
<dbReference type="RefSeq" id="WP_133474784.1">
    <property type="nucleotide sequence ID" value="NZ_SNWP01000011.1"/>
</dbReference>
<dbReference type="InterPro" id="IPR043148">
    <property type="entry name" value="TagF_C"/>
</dbReference>
<evidence type="ECO:0000313" key="2">
    <source>
        <dbReference type="Proteomes" id="UP000295741"/>
    </source>
</evidence>
<dbReference type="SUPFAM" id="SSF53756">
    <property type="entry name" value="UDP-Glycosyltransferase/glycogen phosphorylase"/>
    <property type="match status" value="1"/>
</dbReference>
<accession>A0A4R6IX13</accession>
<evidence type="ECO:0008006" key="3">
    <source>
        <dbReference type="Google" id="ProtNLM"/>
    </source>
</evidence>
<sequence>MNTNQLIRNIVKNKRIAFVFGDPAGAKAMIAISKLIRDSKEFLLISDRSYSFFSEIEADVSIVINEEELFSKFADFAPQLIFTGTSLPVSVELKSLKYGKQNNIETLSFVDHWTNIKERFIDEKGQLIIPDKVYVIDSNAYNIAVKDGLPEKQVEVISNPYYNWLSTWKPKTKRYSFYQQLGINQDAAYIVYAPEPLDKFNLKEKYGFNEYDILNDVDKIFKNYSTNSKKEIKIVFKTHPNVKKEEVLKAIILNLGYIPDYLIIISDIDFNHLIYYSSLVIGFFSNSLIEASILGKPIFRLLYKLNRIENDPLNGKEIGVRIDSLKKFSEILNKKIL</sequence>
<comment type="caution">
    <text evidence="1">The sequence shown here is derived from an EMBL/GenBank/DDBJ whole genome shotgun (WGS) entry which is preliminary data.</text>
</comment>
<evidence type="ECO:0000313" key="1">
    <source>
        <dbReference type="EMBL" id="TDO26911.1"/>
    </source>
</evidence>
<reference evidence="1 2" key="1">
    <citation type="submission" date="2019-03" db="EMBL/GenBank/DDBJ databases">
        <title>Genomic Encyclopedia of Archaeal and Bacterial Type Strains, Phase II (KMG-II): from individual species to whole genera.</title>
        <authorList>
            <person name="Goeker M."/>
        </authorList>
    </citation>
    <scope>NUCLEOTIDE SEQUENCE [LARGE SCALE GENOMIC DNA]</scope>
    <source>
        <strain evidence="1 2">DSM 28323</strain>
    </source>
</reference>